<dbReference type="EMBL" id="MLQL01000071">
    <property type="protein sequence ID" value="OQE11871.1"/>
    <property type="molecule type" value="Genomic_DNA"/>
</dbReference>
<evidence type="ECO:0000313" key="2">
    <source>
        <dbReference type="EMBL" id="OQE11871.1"/>
    </source>
</evidence>
<keyword evidence="3" id="KW-1185">Reference proteome</keyword>
<comment type="caution">
    <text evidence="2">The sequence shown here is derived from an EMBL/GenBank/DDBJ whole genome shotgun (WGS) entry which is preliminary data.</text>
</comment>
<organism evidence="2 3">
    <name type="scientific">Penicillium flavigenum</name>
    <dbReference type="NCBI Taxonomy" id="254877"/>
    <lineage>
        <taxon>Eukaryota</taxon>
        <taxon>Fungi</taxon>
        <taxon>Dikarya</taxon>
        <taxon>Ascomycota</taxon>
        <taxon>Pezizomycotina</taxon>
        <taxon>Eurotiomycetes</taxon>
        <taxon>Eurotiomycetidae</taxon>
        <taxon>Eurotiales</taxon>
        <taxon>Aspergillaceae</taxon>
        <taxon>Penicillium</taxon>
    </lineage>
</organism>
<evidence type="ECO:0000313" key="3">
    <source>
        <dbReference type="Proteomes" id="UP000191342"/>
    </source>
</evidence>
<dbReference type="PANTHER" id="PTHR38049">
    <property type="entry name" value="RICIN B LECTIN DOMAIN-CONTAINING PROTEIN"/>
    <property type="match status" value="1"/>
</dbReference>
<dbReference type="Proteomes" id="UP000191342">
    <property type="component" value="Unassembled WGS sequence"/>
</dbReference>
<sequence>MVLGIALMSAMLPTMIGLDQAIKDRRGGEEEHKEETRKVRSHLTVTCDVNEGSHTHHQEINNAKVYLGQDHKIYITKNPNSSLTPFDGHFYSHPAFQEGNTAGLISMSGEDKPLARWVFLDSETNEMKWGGRNDSDGHVCGPFNLTVGGRYITLEDSQKWLAVRLPEVYLRSQRAKAWGLVDDHDSAAPEWRLYFDRSDGTIARLPAGTQKIEVLLKQTPVDL</sequence>
<proteinExistence type="predicted"/>
<gene>
    <name evidence="2" type="ORF">PENFLA_c071G02481</name>
</gene>
<dbReference type="AlphaFoldDB" id="A0A1V6SCZ4"/>
<keyword evidence="1" id="KW-0732">Signal</keyword>
<reference evidence="3" key="1">
    <citation type="journal article" date="2017" name="Nat. Microbiol.">
        <title>Global analysis of biosynthetic gene clusters reveals vast potential of secondary metabolite production in Penicillium species.</title>
        <authorList>
            <person name="Nielsen J.C."/>
            <person name="Grijseels S."/>
            <person name="Prigent S."/>
            <person name="Ji B."/>
            <person name="Dainat J."/>
            <person name="Nielsen K.F."/>
            <person name="Frisvad J.C."/>
            <person name="Workman M."/>
            <person name="Nielsen J."/>
        </authorList>
    </citation>
    <scope>NUCLEOTIDE SEQUENCE [LARGE SCALE GENOMIC DNA]</scope>
    <source>
        <strain evidence="3">IBT 14082</strain>
    </source>
</reference>
<dbReference type="PANTHER" id="PTHR38049:SF2">
    <property type="entry name" value="RICIN B LECTIN DOMAIN-CONTAINING PROTEIN"/>
    <property type="match status" value="1"/>
</dbReference>
<name>A0A1V6SCZ4_9EURO</name>
<evidence type="ECO:0000256" key="1">
    <source>
        <dbReference type="SAM" id="SignalP"/>
    </source>
</evidence>
<accession>A0A1V6SCZ4</accession>
<feature type="signal peptide" evidence="1">
    <location>
        <begin position="1"/>
        <end position="17"/>
    </location>
</feature>
<feature type="chain" id="PRO_5012483779" evidence="1">
    <location>
        <begin position="18"/>
        <end position="223"/>
    </location>
</feature>
<protein>
    <submittedName>
        <fullName evidence="2">Uncharacterized protein</fullName>
    </submittedName>
</protein>
<dbReference type="OrthoDB" id="3928002at2759"/>